<accession>V5DYD3</accession>
<dbReference type="Proteomes" id="UP000017842">
    <property type="component" value="Unassembled WGS sequence"/>
</dbReference>
<dbReference type="EMBL" id="AYLO01000059">
    <property type="protein sequence ID" value="ESS72336.1"/>
    <property type="molecule type" value="Genomic_DNA"/>
</dbReference>
<dbReference type="Pfam" id="PF11769">
    <property type="entry name" value="DUF3313"/>
    <property type="match status" value="1"/>
</dbReference>
<comment type="caution">
    <text evidence="1">The sequence shown here is derived from an EMBL/GenBank/DDBJ whole genome shotgun (WGS) entry which is preliminary data.</text>
</comment>
<keyword evidence="1" id="KW-0449">Lipoprotein</keyword>
<organism evidence="1 2">
    <name type="scientific">Methyloglobulus morosus KoM1</name>
    <dbReference type="NCBI Taxonomy" id="1116472"/>
    <lineage>
        <taxon>Bacteria</taxon>
        <taxon>Pseudomonadati</taxon>
        <taxon>Pseudomonadota</taxon>
        <taxon>Gammaproteobacteria</taxon>
        <taxon>Methylococcales</taxon>
        <taxon>Methylococcaceae</taxon>
        <taxon>Methyloglobulus</taxon>
    </lineage>
</organism>
<protein>
    <submittedName>
        <fullName evidence="1">Putative lipoprotein</fullName>
    </submittedName>
</protein>
<keyword evidence="2" id="KW-1185">Reference proteome</keyword>
<dbReference type="OrthoDB" id="5565234at2"/>
<dbReference type="PATRIC" id="fig|1116472.3.peg.1924"/>
<evidence type="ECO:0000313" key="2">
    <source>
        <dbReference type="Proteomes" id="UP000017842"/>
    </source>
</evidence>
<name>V5DYD3_9GAMM</name>
<dbReference type="RefSeq" id="WP_023494687.1">
    <property type="nucleotide sequence ID" value="NZ_AYLO01000059.1"/>
</dbReference>
<evidence type="ECO:0000313" key="1">
    <source>
        <dbReference type="EMBL" id="ESS72336.1"/>
    </source>
</evidence>
<dbReference type="PROSITE" id="PS51257">
    <property type="entry name" value="PROKAR_LIPOPROTEIN"/>
    <property type="match status" value="1"/>
</dbReference>
<dbReference type="InterPro" id="IPR021747">
    <property type="entry name" value="DUF3313"/>
</dbReference>
<dbReference type="AlphaFoldDB" id="V5DYD3"/>
<proteinExistence type="predicted"/>
<reference evidence="1 2" key="1">
    <citation type="journal article" date="2013" name="Genome Announc.">
        <title>Draft Genome Sequence of the Methanotrophic Gammaproteobacterium Methyloglobulus morosus DSM 22980 Strain KoM1.</title>
        <authorList>
            <person name="Poehlein A."/>
            <person name="Deutzmann J.S."/>
            <person name="Daniel R."/>
            <person name="Simeonova D.D."/>
        </authorList>
    </citation>
    <scope>NUCLEOTIDE SEQUENCE [LARGE SCALE GENOMIC DNA]</scope>
    <source>
        <strain evidence="1 2">KoM1</strain>
    </source>
</reference>
<gene>
    <name evidence="1" type="ORF">MGMO_61c00470</name>
</gene>
<dbReference type="STRING" id="1116472.MGMO_61c00470"/>
<dbReference type="eggNOG" id="ENOG5032EDN">
    <property type="taxonomic scope" value="Bacteria"/>
</dbReference>
<sequence>MKPLIKTYVFIAIVLLIAGCARTYQARHVVTTDFLDDYTVLKEGQDDDALLTYWKKGINWTAYKKVILDPVILKKTPSSELNEMTHADGYRLMELLDYRIQEALKKTFKLVNKPGTDTLRVQFAITDAETSSVLFDTFSSVYPSARVLSALKHLVTGTESFVGKASIEGKIVDSSTGELLMASADARAGGKTLDGSGDEWDDVEQAYKYWAIQLGYQLCMRQARLDCQKPG</sequence>